<dbReference type="GO" id="GO:0046872">
    <property type="term" value="F:metal ion binding"/>
    <property type="evidence" value="ECO:0007669"/>
    <property type="project" value="UniProtKB-KW"/>
</dbReference>
<dbReference type="InterPro" id="IPR012337">
    <property type="entry name" value="RNaseH-like_sf"/>
</dbReference>
<evidence type="ECO:0000259" key="9">
    <source>
        <dbReference type="PROSITE" id="PS50879"/>
    </source>
</evidence>
<dbReference type="PROSITE" id="PS50879">
    <property type="entry name" value="RNASE_H_1"/>
    <property type="match status" value="1"/>
</dbReference>
<dbReference type="AlphaFoldDB" id="A0A5C2RPV0"/>
<dbReference type="InterPro" id="IPR037056">
    <property type="entry name" value="RNase_H1_N_sf"/>
</dbReference>
<evidence type="ECO:0000256" key="4">
    <source>
        <dbReference type="ARBA" id="ARBA00022722"/>
    </source>
</evidence>
<comment type="catalytic activity">
    <reaction evidence="1">
        <text>Endonucleolytic cleavage to 5'-phosphomonoester.</text>
        <dbReference type="EC" id="3.1.26.4"/>
    </reaction>
</comment>
<dbReference type="PANTHER" id="PTHR10642:SF26">
    <property type="entry name" value="RIBONUCLEASE H1"/>
    <property type="match status" value="1"/>
</dbReference>
<dbReference type="GO" id="GO:0003676">
    <property type="term" value="F:nucleic acid binding"/>
    <property type="evidence" value="ECO:0007669"/>
    <property type="project" value="InterPro"/>
</dbReference>
<accession>A0A5C2RPV0</accession>
<reference evidence="10" key="1">
    <citation type="journal article" date="2018" name="Genome Biol. Evol.">
        <title>Genomics and development of Lentinus tigrinus, a white-rot wood-decaying mushroom with dimorphic fruiting bodies.</title>
        <authorList>
            <person name="Wu B."/>
            <person name="Xu Z."/>
            <person name="Knudson A."/>
            <person name="Carlson A."/>
            <person name="Chen N."/>
            <person name="Kovaka S."/>
            <person name="LaButti K."/>
            <person name="Lipzen A."/>
            <person name="Pennachio C."/>
            <person name="Riley R."/>
            <person name="Schakwitz W."/>
            <person name="Umezawa K."/>
            <person name="Ohm R.A."/>
            <person name="Grigoriev I.V."/>
            <person name="Nagy L.G."/>
            <person name="Gibbons J."/>
            <person name="Hibbett D."/>
        </authorList>
    </citation>
    <scope>NUCLEOTIDE SEQUENCE [LARGE SCALE GENOMIC DNA]</scope>
    <source>
        <strain evidence="10">ALCF2SS1-6</strain>
    </source>
</reference>
<sequence length="241" mass="26643">MAKDSTPGFYSVTRGRVPGVHSTWYTQIALAPAQQVSGFTGNKHHRFPTIERATAYLAQHGATNGNFSTTASSSAPPASRKGHDSKPYQRPTPTNGKPEEKTHGSSLRWAALTTEVIEDESGWNVVYSDGERKVGFVVGIGVWWGGADPRNIAERCPGGQTNNRTELIDIARVLETSPHVQKSLFIKGTQNTVSCFRQWMPKWLHNGFKMSTREPVKNAPLIRYLLNQRAREGQKVPCVLS</sequence>
<dbReference type="InterPro" id="IPR002156">
    <property type="entry name" value="RNaseH_domain"/>
</dbReference>
<dbReference type="SUPFAM" id="SSF55658">
    <property type="entry name" value="L9 N-domain-like"/>
    <property type="match status" value="1"/>
</dbReference>
<dbReference type="GO" id="GO:0043137">
    <property type="term" value="P:DNA replication, removal of RNA primer"/>
    <property type="evidence" value="ECO:0007669"/>
    <property type="project" value="TreeGrafter"/>
</dbReference>
<keyword evidence="11" id="KW-1185">Reference proteome</keyword>
<proteinExistence type="inferred from homology"/>
<comment type="similarity">
    <text evidence="2">Belongs to the RNase H family.</text>
</comment>
<dbReference type="Gene3D" id="3.40.970.10">
    <property type="entry name" value="Ribonuclease H1, N-terminal domain"/>
    <property type="match status" value="1"/>
</dbReference>
<feature type="region of interest" description="Disordered" evidence="8">
    <location>
        <begin position="64"/>
        <end position="106"/>
    </location>
</feature>
<dbReference type="PANTHER" id="PTHR10642">
    <property type="entry name" value="RIBONUCLEASE H1"/>
    <property type="match status" value="1"/>
</dbReference>
<organism evidence="10 11">
    <name type="scientific">Lentinus tigrinus ALCF2SS1-6</name>
    <dbReference type="NCBI Taxonomy" id="1328759"/>
    <lineage>
        <taxon>Eukaryota</taxon>
        <taxon>Fungi</taxon>
        <taxon>Dikarya</taxon>
        <taxon>Basidiomycota</taxon>
        <taxon>Agaricomycotina</taxon>
        <taxon>Agaricomycetes</taxon>
        <taxon>Polyporales</taxon>
        <taxon>Polyporaceae</taxon>
        <taxon>Lentinus</taxon>
    </lineage>
</organism>
<keyword evidence="5" id="KW-0479">Metal-binding</keyword>
<keyword evidence="4" id="KW-0540">Nuclease</keyword>
<dbReference type="GO" id="GO:0004523">
    <property type="term" value="F:RNA-DNA hybrid ribonuclease activity"/>
    <property type="evidence" value="ECO:0007669"/>
    <property type="project" value="UniProtKB-EC"/>
</dbReference>
<dbReference type="InterPro" id="IPR009027">
    <property type="entry name" value="Ribosomal_bL9/RNase_H1_N"/>
</dbReference>
<evidence type="ECO:0000256" key="7">
    <source>
        <dbReference type="ARBA" id="ARBA00022801"/>
    </source>
</evidence>
<keyword evidence="7" id="KW-0378">Hydrolase</keyword>
<feature type="domain" description="RNase H type-1" evidence="9">
    <location>
        <begin position="94"/>
        <end position="241"/>
    </location>
</feature>
<dbReference type="Gene3D" id="3.30.420.10">
    <property type="entry name" value="Ribonuclease H-like superfamily/Ribonuclease H"/>
    <property type="match status" value="1"/>
</dbReference>
<dbReference type="Pfam" id="PF00075">
    <property type="entry name" value="RNase_H"/>
    <property type="match status" value="1"/>
</dbReference>
<name>A0A5C2RPV0_9APHY</name>
<keyword evidence="6" id="KW-0255">Endonuclease</keyword>
<gene>
    <name evidence="10" type="ORF">L227DRAFT_514053</name>
</gene>
<evidence type="ECO:0000256" key="2">
    <source>
        <dbReference type="ARBA" id="ARBA00005300"/>
    </source>
</evidence>
<evidence type="ECO:0000256" key="1">
    <source>
        <dbReference type="ARBA" id="ARBA00000077"/>
    </source>
</evidence>
<dbReference type="SUPFAM" id="SSF53098">
    <property type="entry name" value="Ribonuclease H-like"/>
    <property type="match status" value="1"/>
</dbReference>
<dbReference type="Pfam" id="PF01693">
    <property type="entry name" value="Cauli_VI"/>
    <property type="match status" value="1"/>
</dbReference>
<evidence type="ECO:0000256" key="3">
    <source>
        <dbReference type="ARBA" id="ARBA00012180"/>
    </source>
</evidence>
<feature type="compositionally biased region" description="Low complexity" evidence="8">
    <location>
        <begin position="68"/>
        <end position="79"/>
    </location>
</feature>
<evidence type="ECO:0000256" key="5">
    <source>
        <dbReference type="ARBA" id="ARBA00022723"/>
    </source>
</evidence>
<dbReference type="OrthoDB" id="245563at2759"/>
<dbReference type="EMBL" id="ML122334">
    <property type="protein sequence ID" value="RPD52949.1"/>
    <property type="molecule type" value="Genomic_DNA"/>
</dbReference>
<evidence type="ECO:0000256" key="8">
    <source>
        <dbReference type="SAM" id="MobiDB-lite"/>
    </source>
</evidence>
<dbReference type="EC" id="3.1.26.4" evidence="3"/>
<protein>
    <recommendedName>
        <fullName evidence="3">ribonuclease H</fullName>
        <ecNumber evidence="3">3.1.26.4</ecNumber>
    </recommendedName>
</protein>
<dbReference type="InterPro" id="IPR036397">
    <property type="entry name" value="RNaseH_sf"/>
</dbReference>
<dbReference type="STRING" id="1328759.A0A5C2RPV0"/>
<evidence type="ECO:0000313" key="11">
    <source>
        <dbReference type="Proteomes" id="UP000313359"/>
    </source>
</evidence>
<dbReference type="Proteomes" id="UP000313359">
    <property type="component" value="Unassembled WGS sequence"/>
</dbReference>
<evidence type="ECO:0000256" key="6">
    <source>
        <dbReference type="ARBA" id="ARBA00022759"/>
    </source>
</evidence>
<evidence type="ECO:0000313" key="10">
    <source>
        <dbReference type="EMBL" id="RPD52949.1"/>
    </source>
</evidence>
<dbReference type="InterPro" id="IPR011320">
    <property type="entry name" value="RNase_H1_N"/>
</dbReference>
<dbReference type="InterPro" id="IPR050092">
    <property type="entry name" value="RNase_H"/>
</dbReference>